<dbReference type="AlphaFoldDB" id="A0A8J3B0Q3"/>
<keyword evidence="2" id="KW-0472">Membrane</keyword>
<keyword evidence="2" id="KW-1133">Transmembrane helix</keyword>
<accession>A0A8J3B0Q3</accession>
<sequence length="126" mass="12678">MTHPPYGRAPVPPPGPPHHRPRPAPPRPVDPGRVAAGVGLACVAHLLTILPLLFLFLGEDSSASAGFVFGFPLVGQVLVLLGCVLGGALLIARRDGGMGIGLLAGWPVGLILALAVSGAALVTAYG</sequence>
<dbReference type="EMBL" id="BMQB01000002">
    <property type="protein sequence ID" value="GGJ84004.1"/>
    <property type="molecule type" value="Genomic_DNA"/>
</dbReference>
<protein>
    <submittedName>
        <fullName evidence="3">Uncharacterized protein</fullName>
    </submittedName>
</protein>
<dbReference type="RefSeq" id="WP_189169045.1">
    <property type="nucleotide sequence ID" value="NZ_BMQB01000002.1"/>
</dbReference>
<evidence type="ECO:0000313" key="3">
    <source>
        <dbReference type="EMBL" id="GGJ84004.1"/>
    </source>
</evidence>
<evidence type="ECO:0000256" key="2">
    <source>
        <dbReference type="SAM" id="Phobius"/>
    </source>
</evidence>
<feature type="region of interest" description="Disordered" evidence="1">
    <location>
        <begin position="1"/>
        <end position="30"/>
    </location>
</feature>
<evidence type="ECO:0000313" key="4">
    <source>
        <dbReference type="Proteomes" id="UP000649739"/>
    </source>
</evidence>
<evidence type="ECO:0000256" key="1">
    <source>
        <dbReference type="SAM" id="MobiDB-lite"/>
    </source>
</evidence>
<feature type="transmembrane region" description="Helical" evidence="2">
    <location>
        <begin position="69"/>
        <end position="91"/>
    </location>
</feature>
<keyword evidence="4" id="KW-1185">Reference proteome</keyword>
<organism evidence="3 4">
    <name type="scientific">Pilimelia anulata</name>
    <dbReference type="NCBI Taxonomy" id="53371"/>
    <lineage>
        <taxon>Bacteria</taxon>
        <taxon>Bacillati</taxon>
        <taxon>Actinomycetota</taxon>
        <taxon>Actinomycetes</taxon>
        <taxon>Micromonosporales</taxon>
        <taxon>Micromonosporaceae</taxon>
        <taxon>Pilimelia</taxon>
    </lineage>
</organism>
<feature type="transmembrane region" description="Helical" evidence="2">
    <location>
        <begin position="103"/>
        <end position="125"/>
    </location>
</feature>
<reference evidence="3" key="2">
    <citation type="submission" date="2020-09" db="EMBL/GenBank/DDBJ databases">
        <authorList>
            <person name="Sun Q."/>
            <person name="Ohkuma M."/>
        </authorList>
    </citation>
    <scope>NUCLEOTIDE SEQUENCE</scope>
    <source>
        <strain evidence="3">JCM 3090</strain>
    </source>
</reference>
<gene>
    <name evidence="3" type="ORF">GCM10010123_12140</name>
</gene>
<reference evidence="3" key="1">
    <citation type="journal article" date="2014" name="Int. J. Syst. Evol. Microbiol.">
        <title>Complete genome sequence of Corynebacterium casei LMG S-19264T (=DSM 44701T), isolated from a smear-ripened cheese.</title>
        <authorList>
            <consortium name="US DOE Joint Genome Institute (JGI-PGF)"/>
            <person name="Walter F."/>
            <person name="Albersmeier A."/>
            <person name="Kalinowski J."/>
            <person name="Ruckert C."/>
        </authorList>
    </citation>
    <scope>NUCLEOTIDE SEQUENCE</scope>
    <source>
        <strain evidence="3">JCM 3090</strain>
    </source>
</reference>
<dbReference type="Proteomes" id="UP000649739">
    <property type="component" value="Unassembled WGS sequence"/>
</dbReference>
<comment type="caution">
    <text evidence="3">The sequence shown here is derived from an EMBL/GenBank/DDBJ whole genome shotgun (WGS) entry which is preliminary data.</text>
</comment>
<proteinExistence type="predicted"/>
<feature type="transmembrane region" description="Helical" evidence="2">
    <location>
        <begin position="34"/>
        <end position="57"/>
    </location>
</feature>
<name>A0A8J3B0Q3_9ACTN</name>
<keyword evidence="2" id="KW-0812">Transmembrane</keyword>